<dbReference type="PROSITE" id="PS00198">
    <property type="entry name" value="4FE4S_FER_1"/>
    <property type="match status" value="1"/>
</dbReference>
<proteinExistence type="inferred from homology"/>
<dbReference type="Gene3D" id="3.40.30.10">
    <property type="entry name" value="Glutaredoxin"/>
    <property type="match status" value="1"/>
</dbReference>
<dbReference type="AlphaFoldDB" id="A0A5S4ZQ09"/>
<dbReference type="SUPFAM" id="SSF140490">
    <property type="entry name" value="Nqo1C-terminal domain-like"/>
    <property type="match status" value="1"/>
</dbReference>
<dbReference type="NCBIfam" id="NF010120">
    <property type="entry name" value="PRK13596.1"/>
    <property type="match status" value="1"/>
</dbReference>
<dbReference type="NCBIfam" id="NF040902">
    <property type="entry name" value="NuoF_pre_CCxxC"/>
    <property type="match status" value="1"/>
</dbReference>
<keyword evidence="5" id="KW-0411">Iron-sulfur</keyword>
<keyword evidence="4" id="KW-0408">Iron</keyword>
<dbReference type="Pfam" id="PF01512">
    <property type="entry name" value="Complex1_51K"/>
    <property type="match status" value="1"/>
</dbReference>
<dbReference type="Gene3D" id="1.20.1440.230">
    <property type="entry name" value="NADH-ubiquinone oxidoreductase 51kDa subunit, iron-sulphur binding domain"/>
    <property type="match status" value="1"/>
</dbReference>
<evidence type="ECO:0000259" key="6">
    <source>
        <dbReference type="PROSITE" id="PS51379"/>
    </source>
</evidence>
<dbReference type="Gene3D" id="6.10.250.1450">
    <property type="match status" value="1"/>
</dbReference>
<dbReference type="GO" id="GO:0051539">
    <property type="term" value="F:4 iron, 4 sulfur cluster binding"/>
    <property type="evidence" value="ECO:0007669"/>
    <property type="project" value="UniProtKB-KW"/>
</dbReference>
<dbReference type="PROSITE" id="PS51379">
    <property type="entry name" value="4FE4S_FER_2"/>
    <property type="match status" value="2"/>
</dbReference>
<dbReference type="GO" id="GO:0046872">
    <property type="term" value="F:metal ion binding"/>
    <property type="evidence" value="ECO:0007669"/>
    <property type="project" value="UniProtKB-KW"/>
</dbReference>
<dbReference type="InterPro" id="IPR037225">
    <property type="entry name" value="Nuo51_FMN-bd_sf"/>
</dbReference>
<dbReference type="GO" id="GO:0008137">
    <property type="term" value="F:NADH dehydrogenase (ubiquinone) activity"/>
    <property type="evidence" value="ECO:0007669"/>
    <property type="project" value="InterPro"/>
</dbReference>
<dbReference type="SUPFAM" id="SSF54862">
    <property type="entry name" value="4Fe-4S ferredoxins"/>
    <property type="match status" value="1"/>
</dbReference>
<evidence type="ECO:0000256" key="4">
    <source>
        <dbReference type="ARBA" id="ARBA00023004"/>
    </source>
</evidence>
<dbReference type="InterPro" id="IPR019554">
    <property type="entry name" value="Soluble_ligand-bd"/>
</dbReference>
<evidence type="ECO:0000256" key="1">
    <source>
        <dbReference type="ARBA" id="ARBA00007523"/>
    </source>
</evidence>
<dbReference type="Pfam" id="PF13237">
    <property type="entry name" value="Fer4_10"/>
    <property type="match status" value="1"/>
</dbReference>
<dbReference type="SUPFAM" id="SSF142984">
    <property type="entry name" value="Nqo1 middle domain-like"/>
    <property type="match status" value="1"/>
</dbReference>
<evidence type="ECO:0000313" key="7">
    <source>
        <dbReference type="EMBL" id="TYO94935.1"/>
    </source>
</evidence>
<dbReference type="PANTHER" id="PTHR43578:SF3">
    <property type="entry name" value="NADH-QUINONE OXIDOREDUCTASE SUBUNIT F"/>
    <property type="match status" value="1"/>
</dbReference>
<reference evidence="7 8" key="1">
    <citation type="submission" date="2019-07" db="EMBL/GenBank/DDBJ databases">
        <title>Genomic Encyclopedia of Type Strains, Phase I: the one thousand microbial genomes (KMG-I) project.</title>
        <authorList>
            <person name="Kyrpides N."/>
        </authorList>
    </citation>
    <scope>NUCLEOTIDE SEQUENCE [LARGE SCALE GENOMIC DNA]</scope>
    <source>
        <strain evidence="7 8">DSM 6562</strain>
    </source>
</reference>
<dbReference type="InterPro" id="IPR019575">
    <property type="entry name" value="Nuop51_4Fe4S-bd"/>
</dbReference>
<dbReference type="EMBL" id="VNHM01000010">
    <property type="protein sequence ID" value="TYO94935.1"/>
    <property type="molecule type" value="Genomic_DNA"/>
</dbReference>
<name>A0A5S4ZQ09_9FIRM</name>
<keyword evidence="3" id="KW-0479">Metal-binding</keyword>
<keyword evidence="2" id="KW-0004">4Fe-4S</keyword>
<dbReference type="SMART" id="SM00928">
    <property type="entry name" value="NADH_4Fe-4S"/>
    <property type="match status" value="1"/>
</dbReference>
<evidence type="ECO:0000313" key="8">
    <source>
        <dbReference type="Proteomes" id="UP000323166"/>
    </source>
</evidence>
<sequence length="650" mass="70759">MNNLLDKCCDKCTHEPQNPCRDFIKCIKEGPICHDDAACRQKRQDLLADIHLPANSDKKNILICAGTGCTSSGSRKLVDVLREELQKHNLTDKVKITITGCHGFCEQGPLMIVEPDKTFYVRVQNTDVPEIVEQNLIGGQVVERLLYKDPTTGELAKTYNDVPFYAKQQRLVLHNCGHINPEDIAEYIANDGYAGFTKALFEMTPEEVIEDVKKSGLRGRGGAGFPTGMKWGFVRQAQGDKKYVVCNADEGDPGAFMDRSVLEGDPHAVLEGMMICGYAVGADEGYIYVRAEYPLAIERLKIAIAQAEQYGILGDNIFNSGFNFHIKIKAGAGAFVCGEETALLTSIEGNRGMPRVRPPFPAQSGLWGKPTNLNNVETYANVPYILRNGGENYAKLGTEKSHGTKIFALTGKVNNTGLVEVPMGITMRDIIFTIGGGIQNGKKFKAVQIGGPSGGCIPEENLDLPVDYDSLTAAGAMMGSGGLVVMDETTCMVDVARFFLTFTQSESCGKCTPCREGTKRMLEILTRICDGEGKMEDLDTLERLGRVVKNTALCGLGQTCPNPILSTLRYFKDEYIAHIQDKRCPAGACSALLVFKIDPEKCKGCGKCAKNCPAGAITGEKKEPHVIDVSKCIKCGSCLLGCKFDAIYKA</sequence>
<dbReference type="Gene3D" id="3.10.20.600">
    <property type="match status" value="1"/>
</dbReference>
<dbReference type="Pfam" id="PF10531">
    <property type="entry name" value="SLBB"/>
    <property type="match status" value="1"/>
</dbReference>
<dbReference type="InterPro" id="IPR017896">
    <property type="entry name" value="4Fe4S_Fe-S-bd"/>
</dbReference>
<dbReference type="InterPro" id="IPR001949">
    <property type="entry name" value="NADH-UbQ_OxRdtase_51kDa_CS"/>
</dbReference>
<dbReference type="SUPFAM" id="SSF142019">
    <property type="entry name" value="Nqo1 FMN-binding domain-like"/>
    <property type="match status" value="1"/>
</dbReference>
<dbReference type="Gene3D" id="3.40.50.11540">
    <property type="entry name" value="NADH-ubiquinone oxidoreductase 51kDa subunit"/>
    <property type="match status" value="1"/>
</dbReference>
<gene>
    <name evidence="7" type="ORF">LX24_01950</name>
</gene>
<dbReference type="InterPro" id="IPR036249">
    <property type="entry name" value="Thioredoxin-like_sf"/>
</dbReference>
<dbReference type="Pfam" id="PF01257">
    <property type="entry name" value="2Fe-2S_thioredx"/>
    <property type="match status" value="1"/>
</dbReference>
<dbReference type="SUPFAM" id="SSF52833">
    <property type="entry name" value="Thioredoxin-like"/>
    <property type="match status" value="1"/>
</dbReference>
<dbReference type="Pfam" id="PF10589">
    <property type="entry name" value="NADH_4Fe-4S"/>
    <property type="match status" value="1"/>
</dbReference>
<dbReference type="FunFam" id="1.20.1440.230:FF:000001">
    <property type="entry name" value="Mitochondrial NADH dehydrogenase flavoprotein 1"/>
    <property type="match status" value="1"/>
</dbReference>
<evidence type="ECO:0000256" key="3">
    <source>
        <dbReference type="ARBA" id="ARBA00022723"/>
    </source>
</evidence>
<dbReference type="FunFam" id="3.40.50.11540:FF:000001">
    <property type="entry name" value="NADH dehydrogenase [ubiquinone] flavoprotein 1, mitochondrial"/>
    <property type="match status" value="1"/>
</dbReference>
<dbReference type="Gene3D" id="3.30.70.20">
    <property type="match status" value="1"/>
</dbReference>
<evidence type="ECO:0000256" key="5">
    <source>
        <dbReference type="ARBA" id="ARBA00023014"/>
    </source>
</evidence>
<keyword evidence="8" id="KW-1185">Reference proteome</keyword>
<evidence type="ECO:0000256" key="2">
    <source>
        <dbReference type="ARBA" id="ARBA00022485"/>
    </source>
</evidence>
<dbReference type="Proteomes" id="UP000323166">
    <property type="component" value="Unassembled WGS sequence"/>
</dbReference>
<dbReference type="InterPro" id="IPR011538">
    <property type="entry name" value="Nuo51_FMN-bd"/>
</dbReference>
<accession>A0A5S4ZQ09</accession>
<dbReference type="CDD" id="cd02980">
    <property type="entry name" value="TRX_Fd_family"/>
    <property type="match status" value="1"/>
</dbReference>
<feature type="domain" description="4Fe-4S ferredoxin-type" evidence="6">
    <location>
        <begin position="623"/>
        <end position="650"/>
    </location>
</feature>
<dbReference type="PROSITE" id="PS00645">
    <property type="entry name" value="COMPLEX1_51K_2"/>
    <property type="match status" value="1"/>
</dbReference>
<feature type="domain" description="4Fe-4S ferredoxin-type" evidence="6">
    <location>
        <begin position="593"/>
        <end position="622"/>
    </location>
</feature>
<dbReference type="PANTHER" id="PTHR43578">
    <property type="entry name" value="NADH-QUINONE OXIDOREDUCTASE SUBUNIT F"/>
    <property type="match status" value="1"/>
</dbReference>
<organism evidence="7 8">
    <name type="scientific">Desulfallas thermosapovorans DSM 6562</name>
    <dbReference type="NCBI Taxonomy" id="1121431"/>
    <lineage>
        <taxon>Bacteria</taxon>
        <taxon>Bacillati</taxon>
        <taxon>Bacillota</taxon>
        <taxon>Clostridia</taxon>
        <taxon>Eubacteriales</taxon>
        <taxon>Desulfallaceae</taxon>
        <taxon>Desulfallas</taxon>
    </lineage>
</organism>
<dbReference type="InterPro" id="IPR037207">
    <property type="entry name" value="Nuop51_4Fe4S-bd_sf"/>
</dbReference>
<dbReference type="GO" id="GO:0010181">
    <property type="term" value="F:FMN binding"/>
    <property type="evidence" value="ECO:0007669"/>
    <property type="project" value="InterPro"/>
</dbReference>
<protein>
    <submittedName>
        <fullName evidence="7">NADH-quinone oxidoreductase subunit F</fullName>
    </submittedName>
</protein>
<comment type="similarity">
    <text evidence="1">Belongs to the complex I 51 kDa subunit family.</text>
</comment>
<comment type="caution">
    <text evidence="7">The sequence shown here is derived from an EMBL/GenBank/DDBJ whole genome shotgun (WGS) entry which is preliminary data.</text>
</comment>
<dbReference type="RefSeq" id="WP_166511960.1">
    <property type="nucleotide sequence ID" value="NZ_VNHM01000010.1"/>
</dbReference>
<dbReference type="InterPro" id="IPR017900">
    <property type="entry name" value="4Fe4S_Fe_S_CS"/>
</dbReference>